<feature type="region of interest" description="Disordered" evidence="1">
    <location>
        <begin position="865"/>
        <end position="906"/>
    </location>
</feature>
<dbReference type="InterPro" id="IPR015943">
    <property type="entry name" value="WD40/YVTN_repeat-like_dom_sf"/>
</dbReference>
<feature type="compositionally biased region" description="Low complexity" evidence="1">
    <location>
        <begin position="818"/>
        <end position="827"/>
    </location>
</feature>
<feature type="compositionally biased region" description="Polar residues" evidence="1">
    <location>
        <begin position="866"/>
        <end position="893"/>
    </location>
</feature>
<protein>
    <recommendedName>
        <fullName evidence="4">Minichromosome loss protein Mcl1 middle region domain-containing protein</fullName>
    </recommendedName>
</protein>
<dbReference type="SUPFAM" id="SSF69322">
    <property type="entry name" value="Tricorn protease domain 2"/>
    <property type="match status" value="1"/>
</dbReference>
<dbReference type="PANTHER" id="PTHR20916">
    <property type="entry name" value="CYSTEINE AND GLYCINE-RICH PROTEIN 2 BINDING PROTEIN"/>
    <property type="match status" value="1"/>
</dbReference>
<evidence type="ECO:0000313" key="3">
    <source>
        <dbReference type="Proteomes" id="UP001470230"/>
    </source>
</evidence>
<feature type="compositionally biased region" description="Low complexity" evidence="1">
    <location>
        <begin position="1046"/>
        <end position="1065"/>
    </location>
</feature>
<evidence type="ECO:0000256" key="1">
    <source>
        <dbReference type="SAM" id="MobiDB-lite"/>
    </source>
</evidence>
<sequence length="1079" mass="119437">MNFAKISTIPRTGSFCSLISSDELLTIQTNRVSIISAINGFCKYFYLLPQVPRLFAINTQSASRFAVVYKSSGNLPESVALLETETGKVIKQFALKSTSQKFLHIALGSHLFFVTDSIPGTIYLTQPTGTQISTYDANHPIKYLAANPANQQFIFLRGDNHLIVADALSLKQLNDIPFNFNEDNTRENPFSLFITFKNSTLTYGLYNGDISTLNLSTGENKSIKTPHSTAPLACEDNVSITSDGILFSTDTGETIATISSPVSLRTHGSTIAVVCKDSIEIYESAKRPICTVSQLQPPEPFVGNQFSVSPTIYFSASTAIYSFNLSLNEISKFTSFQEKIKKIATCQACVSVVYNSPDGDKIATFSTGVKKRDELGIDVLCDTNNVTWILQKDFIISYRRKSLDLEEIGRIPVPADHTFNQLFRLGKTVGVYSPNDGYTVYIKDNQLIPFTLPKEVSTICWPALCMKDKVYICKSNTDMYEKLTIADFVTIQASVTSCCWLAKTLFAVENRKVLALSMDGSKRVVDRLPNSVCSIASAVPFELIFVTTLPSLRVVSIKRPFIFIALLNLGSDDTEVLKSLLSYMPSLPIDPRAISGLKPIYAMSVFNKAPPKFVTPKTVSIYARFARFNEVLAIAKASLPENLKRTQRKSSNNNNDNNDNKDLDESESTINDNNDSSTTDSSKNNFAGIIDDDETNVNNNNSNCIKNYKKIIKLIADAAYNIGQFTIAQQIYEELGDSESLFALFMSTQNVHNLKVLAMRSNLKPSIAYFGINPPTQEEIDNGFNTEYELPENLQLPKIKSPYTGNEFTLYAGDPSDDSPLWPPSFDEPSDFGLREFPLTGEEAEQEIQMQSNLDASNAADMTMGDVSSATNAGDNSNGDNAYPSNAQGQQIQYKERPVEDEKKEDDDLKLDKFFEDDDDEPEQKKISFEIDMKKAPARRGTTKNFSLTGGPAEQQFTDSAQIPLPVPQRPRNNTVRMKKFTIDIPGINPNAGANEAPVVAPGGMANDFSAIYRSEEITVPNFRMDGSMNQNSNSNPNIDLTQDPNSNNNINNNNSESENHSSSNVADQFTSNIFMDML</sequence>
<comment type="caution">
    <text evidence="2">The sequence shown here is derived from an EMBL/GenBank/DDBJ whole genome shotgun (WGS) entry which is preliminary data.</text>
</comment>
<keyword evidence="3" id="KW-1185">Reference proteome</keyword>
<dbReference type="PANTHER" id="PTHR20916:SF26">
    <property type="entry name" value="CYSTEINE-RICH PROTEIN 2-BINDING PROTEIN"/>
    <property type="match status" value="1"/>
</dbReference>
<feature type="region of interest" description="Disordered" evidence="1">
    <location>
        <begin position="1024"/>
        <end position="1070"/>
    </location>
</feature>
<accession>A0ABR2KK45</accession>
<evidence type="ECO:0000313" key="2">
    <source>
        <dbReference type="EMBL" id="KAK8891446.1"/>
    </source>
</evidence>
<feature type="compositionally biased region" description="Low complexity" evidence="1">
    <location>
        <begin position="668"/>
        <end position="685"/>
    </location>
</feature>
<feature type="compositionally biased region" description="Basic and acidic residues" evidence="1">
    <location>
        <begin position="894"/>
        <end position="906"/>
    </location>
</feature>
<name>A0ABR2KK45_9EUKA</name>
<proteinExistence type="predicted"/>
<dbReference type="Gene3D" id="2.130.10.10">
    <property type="entry name" value="YVTN repeat-like/Quinoprotein amine dehydrogenase"/>
    <property type="match status" value="1"/>
</dbReference>
<feature type="region of interest" description="Disordered" evidence="1">
    <location>
        <begin position="643"/>
        <end position="693"/>
    </location>
</feature>
<reference evidence="2 3" key="1">
    <citation type="submission" date="2024-04" db="EMBL/GenBank/DDBJ databases">
        <title>Tritrichomonas musculus Genome.</title>
        <authorList>
            <person name="Alves-Ferreira E."/>
            <person name="Grigg M."/>
            <person name="Lorenzi H."/>
            <person name="Galac M."/>
        </authorList>
    </citation>
    <scope>NUCLEOTIDE SEQUENCE [LARGE SCALE GENOMIC DNA]</scope>
    <source>
        <strain evidence="2 3">EAF2021</strain>
    </source>
</reference>
<evidence type="ECO:0008006" key="4">
    <source>
        <dbReference type="Google" id="ProtNLM"/>
    </source>
</evidence>
<feature type="region of interest" description="Disordered" evidence="1">
    <location>
        <begin position="809"/>
        <end position="835"/>
    </location>
</feature>
<dbReference type="EMBL" id="JAPFFF010000004">
    <property type="protein sequence ID" value="KAK8891446.1"/>
    <property type="molecule type" value="Genomic_DNA"/>
</dbReference>
<gene>
    <name evidence="2" type="ORF">M9Y10_028655</name>
</gene>
<organism evidence="2 3">
    <name type="scientific">Tritrichomonas musculus</name>
    <dbReference type="NCBI Taxonomy" id="1915356"/>
    <lineage>
        <taxon>Eukaryota</taxon>
        <taxon>Metamonada</taxon>
        <taxon>Parabasalia</taxon>
        <taxon>Tritrichomonadida</taxon>
        <taxon>Tritrichomonadidae</taxon>
        <taxon>Tritrichomonas</taxon>
    </lineage>
</organism>
<feature type="compositionally biased region" description="Polar residues" evidence="1">
    <location>
        <begin position="1028"/>
        <end position="1045"/>
    </location>
</feature>
<dbReference type="Proteomes" id="UP001470230">
    <property type="component" value="Unassembled WGS sequence"/>
</dbReference>